<evidence type="ECO:0000256" key="4">
    <source>
        <dbReference type="ARBA" id="ARBA00011193"/>
    </source>
</evidence>
<dbReference type="Gene3D" id="3.40.50.9100">
    <property type="entry name" value="Dehydroquinase, class II"/>
    <property type="match status" value="1"/>
</dbReference>
<evidence type="ECO:0000256" key="3">
    <source>
        <dbReference type="ARBA" id="ARBA00011037"/>
    </source>
</evidence>
<dbReference type="EMBL" id="BAABKY010000001">
    <property type="protein sequence ID" value="GAA5067541.1"/>
    <property type="molecule type" value="Genomic_DNA"/>
</dbReference>
<comment type="similarity">
    <text evidence="3">Belongs to the type-II 3-dehydroquinase family.</text>
</comment>
<evidence type="ECO:0000313" key="7">
    <source>
        <dbReference type="EMBL" id="GAA5067541.1"/>
    </source>
</evidence>
<evidence type="ECO:0000256" key="1">
    <source>
        <dbReference type="ARBA" id="ARBA00001864"/>
    </source>
</evidence>
<sequence length="144" mass="15198">MSIAIITASQAPQRHANGLPREVVSQLVERASRAGRTVAVCGCRDVADVIECVRRARGSGTEFLLLDPGTRAAANGELDEWLDRAGVPYIEVHADVAAPMARPAMAHPLSVIDGYGAQGYVLALSIALEHLGCAQCENDIHVGT</sequence>
<comment type="subunit">
    <text evidence="4">Homododecamer.</text>
</comment>
<keyword evidence="6" id="KW-0456">Lyase</keyword>
<dbReference type="Proteomes" id="UP001501083">
    <property type="component" value="Unassembled WGS sequence"/>
</dbReference>
<dbReference type="EC" id="4.2.1.10" evidence="5"/>
<name>A0ABP9L291_9GAMM</name>
<evidence type="ECO:0000256" key="5">
    <source>
        <dbReference type="ARBA" id="ARBA00012060"/>
    </source>
</evidence>
<gene>
    <name evidence="7" type="ORF">GCM10025759_02290</name>
</gene>
<comment type="caution">
    <text evidence="7">The sequence shown here is derived from an EMBL/GenBank/DDBJ whole genome shotgun (WGS) entry which is preliminary data.</text>
</comment>
<dbReference type="RefSeq" id="WP_158983263.1">
    <property type="nucleotide sequence ID" value="NZ_BAABKY010000001.1"/>
</dbReference>
<dbReference type="SUPFAM" id="SSF52304">
    <property type="entry name" value="Type II 3-dehydroquinate dehydratase"/>
    <property type="match status" value="1"/>
</dbReference>
<organism evidence="7 8">
    <name type="scientific">Lysobacter panacisoli</name>
    <dbReference type="NCBI Taxonomy" id="1255263"/>
    <lineage>
        <taxon>Bacteria</taxon>
        <taxon>Pseudomonadati</taxon>
        <taxon>Pseudomonadota</taxon>
        <taxon>Gammaproteobacteria</taxon>
        <taxon>Lysobacterales</taxon>
        <taxon>Lysobacteraceae</taxon>
        <taxon>Lysobacter</taxon>
    </lineage>
</organism>
<evidence type="ECO:0000256" key="2">
    <source>
        <dbReference type="ARBA" id="ARBA00004902"/>
    </source>
</evidence>
<reference evidence="8" key="1">
    <citation type="journal article" date="2019" name="Int. J. Syst. Evol. Microbiol.">
        <title>The Global Catalogue of Microorganisms (GCM) 10K type strain sequencing project: providing services to taxonomists for standard genome sequencing and annotation.</title>
        <authorList>
            <consortium name="The Broad Institute Genomics Platform"/>
            <consortium name="The Broad Institute Genome Sequencing Center for Infectious Disease"/>
            <person name="Wu L."/>
            <person name="Ma J."/>
        </authorList>
    </citation>
    <scope>NUCLEOTIDE SEQUENCE [LARGE SCALE GENOMIC DNA]</scope>
    <source>
        <strain evidence="8">JCM 19212</strain>
    </source>
</reference>
<keyword evidence="8" id="KW-1185">Reference proteome</keyword>
<accession>A0ABP9L291</accession>
<dbReference type="InterPro" id="IPR036441">
    <property type="entry name" value="DHquinase_II_sf"/>
</dbReference>
<proteinExistence type="inferred from homology"/>
<comment type="catalytic activity">
    <reaction evidence="1">
        <text>3-dehydroquinate = 3-dehydroshikimate + H2O</text>
        <dbReference type="Rhea" id="RHEA:21096"/>
        <dbReference type="ChEBI" id="CHEBI:15377"/>
        <dbReference type="ChEBI" id="CHEBI:16630"/>
        <dbReference type="ChEBI" id="CHEBI:32364"/>
        <dbReference type="EC" id="4.2.1.10"/>
    </reaction>
</comment>
<evidence type="ECO:0000313" key="8">
    <source>
        <dbReference type="Proteomes" id="UP001501083"/>
    </source>
</evidence>
<evidence type="ECO:0000256" key="6">
    <source>
        <dbReference type="ARBA" id="ARBA00023239"/>
    </source>
</evidence>
<protein>
    <recommendedName>
        <fullName evidence="5">3-dehydroquinate dehydratase</fullName>
        <ecNumber evidence="5">4.2.1.10</ecNumber>
    </recommendedName>
</protein>
<comment type="pathway">
    <text evidence="2">Metabolic intermediate biosynthesis; chorismate biosynthesis; chorismate from D-erythrose 4-phosphate and phosphoenolpyruvate: step 3/7.</text>
</comment>